<feature type="compositionally biased region" description="Basic and acidic residues" evidence="1">
    <location>
        <begin position="284"/>
        <end position="296"/>
    </location>
</feature>
<name>A0ABU6ZF28_9FABA</name>
<feature type="compositionally biased region" description="Basic and acidic residues" evidence="1">
    <location>
        <begin position="1"/>
        <end position="11"/>
    </location>
</feature>
<organism evidence="2 3">
    <name type="scientific">Stylosanthes scabra</name>
    <dbReference type="NCBI Taxonomy" id="79078"/>
    <lineage>
        <taxon>Eukaryota</taxon>
        <taxon>Viridiplantae</taxon>
        <taxon>Streptophyta</taxon>
        <taxon>Embryophyta</taxon>
        <taxon>Tracheophyta</taxon>
        <taxon>Spermatophyta</taxon>
        <taxon>Magnoliopsida</taxon>
        <taxon>eudicotyledons</taxon>
        <taxon>Gunneridae</taxon>
        <taxon>Pentapetalae</taxon>
        <taxon>rosids</taxon>
        <taxon>fabids</taxon>
        <taxon>Fabales</taxon>
        <taxon>Fabaceae</taxon>
        <taxon>Papilionoideae</taxon>
        <taxon>50 kb inversion clade</taxon>
        <taxon>dalbergioids sensu lato</taxon>
        <taxon>Dalbergieae</taxon>
        <taxon>Pterocarpus clade</taxon>
        <taxon>Stylosanthes</taxon>
    </lineage>
</organism>
<protein>
    <submittedName>
        <fullName evidence="2">Uncharacterized protein</fullName>
    </submittedName>
</protein>
<feature type="region of interest" description="Disordered" evidence="1">
    <location>
        <begin position="170"/>
        <end position="296"/>
    </location>
</feature>
<feature type="compositionally biased region" description="Basic and acidic residues" evidence="1">
    <location>
        <begin position="236"/>
        <end position="249"/>
    </location>
</feature>
<feature type="compositionally biased region" description="Polar residues" evidence="1">
    <location>
        <begin position="198"/>
        <end position="214"/>
    </location>
</feature>
<feature type="region of interest" description="Disordered" evidence="1">
    <location>
        <begin position="1"/>
        <end position="24"/>
    </location>
</feature>
<evidence type="ECO:0000256" key="1">
    <source>
        <dbReference type="SAM" id="MobiDB-lite"/>
    </source>
</evidence>
<gene>
    <name evidence="2" type="ORF">PIB30_045934</name>
</gene>
<reference evidence="2 3" key="1">
    <citation type="journal article" date="2023" name="Plants (Basel)">
        <title>Bridging the Gap: Combining Genomics and Transcriptomics Approaches to Understand Stylosanthes scabra, an Orphan Legume from the Brazilian Caatinga.</title>
        <authorList>
            <person name="Ferreira-Neto J.R.C."/>
            <person name="da Silva M.D."/>
            <person name="Binneck E."/>
            <person name="de Melo N.F."/>
            <person name="da Silva R.H."/>
            <person name="de Melo A.L.T.M."/>
            <person name="Pandolfi V."/>
            <person name="Bustamante F.O."/>
            <person name="Brasileiro-Vidal A.C."/>
            <person name="Benko-Iseppon A.M."/>
        </authorList>
    </citation>
    <scope>NUCLEOTIDE SEQUENCE [LARGE SCALE GENOMIC DNA]</scope>
    <source>
        <tissue evidence="2">Leaves</tissue>
    </source>
</reference>
<dbReference type="EMBL" id="JASCZI010272144">
    <property type="protein sequence ID" value="MED6220555.1"/>
    <property type="molecule type" value="Genomic_DNA"/>
</dbReference>
<sequence>MKDESIRKLEDNLQSMENKAKGKDNIHRNLHEKIKELEGQVELKTSMQNQSEKQISQLSEKLKGKEETCTALQQKVKELEKKLKEQLQSETASFQQKVWDLERRLKDQLQGSESESAILKDKIKELERKLKEQEQNSESLLRQQIKELEDSYREREQQWQQQEASCFVEAGKATPDVGKSRMSGGSEYPVESEPRILKSSNSVNRPTSQPSANQMRIKREFRGNEAENNYGIPTSLHERRVTRKSDPPRVARIVRPTTKPMIPAQAAPVSHKRASTSRDQVQGIKERETKKKIWSR</sequence>
<evidence type="ECO:0000313" key="2">
    <source>
        <dbReference type="EMBL" id="MED6220555.1"/>
    </source>
</evidence>
<comment type="caution">
    <text evidence="2">The sequence shown here is derived from an EMBL/GenBank/DDBJ whole genome shotgun (WGS) entry which is preliminary data.</text>
</comment>
<evidence type="ECO:0000313" key="3">
    <source>
        <dbReference type="Proteomes" id="UP001341840"/>
    </source>
</evidence>
<keyword evidence="3" id="KW-1185">Reference proteome</keyword>
<dbReference type="Proteomes" id="UP001341840">
    <property type="component" value="Unassembled WGS sequence"/>
</dbReference>
<accession>A0ABU6ZF28</accession>
<proteinExistence type="predicted"/>